<keyword evidence="1" id="KW-0812">Transmembrane</keyword>
<sequence length="167" mass="19242">MSQMSNLQRTVKAVMSAFLESAGCHLQVSLSLTSEDFKTFPKSLFFHIPSSPMCGFPVLIHCDLKHFLFPLHFITCVVHIASVYFISIHFKLCVLHSKTKIDIFIYMTHNTFSSWTSISEKFPHSTLSINFLKKLDAESTHFTGFSRLYLSDQIFFLIFSYIFSSLF</sequence>
<evidence type="ECO:0000313" key="3">
    <source>
        <dbReference type="Proteomes" id="UP000664991"/>
    </source>
</evidence>
<feature type="transmembrane region" description="Helical" evidence="1">
    <location>
        <begin position="67"/>
        <end position="90"/>
    </location>
</feature>
<dbReference type="Proteomes" id="UP000664991">
    <property type="component" value="Unassembled WGS sequence"/>
</dbReference>
<organism evidence="2 3">
    <name type="scientific">Ovis aries</name>
    <name type="common">Sheep</name>
    <dbReference type="NCBI Taxonomy" id="9940"/>
    <lineage>
        <taxon>Eukaryota</taxon>
        <taxon>Metazoa</taxon>
        <taxon>Chordata</taxon>
        <taxon>Craniata</taxon>
        <taxon>Vertebrata</taxon>
        <taxon>Euteleostomi</taxon>
        <taxon>Mammalia</taxon>
        <taxon>Eutheria</taxon>
        <taxon>Laurasiatheria</taxon>
        <taxon>Artiodactyla</taxon>
        <taxon>Ruminantia</taxon>
        <taxon>Pecora</taxon>
        <taxon>Bovidae</taxon>
        <taxon>Caprinae</taxon>
        <taxon>Ovis</taxon>
    </lineage>
</organism>
<evidence type="ECO:0000313" key="2">
    <source>
        <dbReference type="EMBL" id="KAG5197004.1"/>
    </source>
</evidence>
<keyword evidence="1" id="KW-0472">Membrane</keyword>
<keyword evidence="1" id="KW-1133">Transmembrane helix</keyword>
<proteinExistence type="predicted"/>
<dbReference type="AlphaFoldDB" id="A0A836CTH0"/>
<gene>
    <name evidence="2" type="ORF">JEQ12_010458</name>
</gene>
<protein>
    <submittedName>
        <fullName evidence="2">Uncharacterized protein</fullName>
    </submittedName>
</protein>
<comment type="caution">
    <text evidence="2">The sequence shown here is derived from an EMBL/GenBank/DDBJ whole genome shotgun (WGS) entry which is preliminary data.</text>
</comment>
<dbReference type="EMBL" id="JAEMGP010000020">
    <property type="protein sequence ID" value="KAG5197004.1"/>
    <property type="molecule type" value="Genomic_DNA"/>
</dbReference>
<evidence type="ECO:0000256" key="1">
    <source>
        <dbReference type="SAM" id="Phobius"/>
    </source>
</evidence>
<reference evidence="2 3" key="1">
    <citation type="submission" date="2020-12" db="EMBL/GenBank/DDBJ databases">
        <title>De novo assembly of Tibetan sheep genome.</title>
        <authorList>
            <person name="Li X."/>
        </authorList>
    </citation>
    <scope>NUCLEOTIDE SEQUENCE [LARGE SCALE GENOMIC DNA]</scope>
    <source>
        <tissue evidence="2">Heart</tissue>
    </source>
</reference>
<accession>A0A836CTH0</accession>
<feature type="transmembrane region" description="Helical" evidence="1">
    <location>
        <begin position="148"/>
        <end position="166"/>
    </location>
</feature>
<name>A0A836CTH0_SHEEP</name>